<gene>
    <name evidence="1" type="ORF">HK103_007247</name>
</gene>
<protein>
    <submittedName>
        <fullName evidence="1">Uncharacterized protein</fullName>
    </submittedName>
</protein>
<dbReference type="AlphaFoldDB" id="A0AAD5UCA4"/>
<name>A0AAD5UCA4_9FUNG</name>
<dbReference type="Gene3D" id="3.80.10.10">
    <property type="entry name" value="Ribonuclease Inhibitor"/>
    <property type="match status" value="1"/>
</dbReference>
<dbReference type="InterPro" id="IPR032675">
    <property type="entry name" value="LRR_dom_sf"/>
</dbReference>
<evidence type="ECO:0000313" key="1">
    <source>
        <dbReference type="EMBL" id="KAJ3254365.1"/>
    </source>
</evidence>
<sequence length="265" mass="30999">MPPLLFQHLIHLDLSRNFITDHGAIQIFKHIKSNSNLIHLDLSFNNINDHAIAVLKSLFGINIRLITLNLSNNRITDKGCADCCELTRQNEFFTVQLQDNHISEDLLNTLNSICDGNKKKRLRDAREYLMFCRNLYRIGLPLPFELILRIATFGSPCFNQNEIKAITRCLMNPCFIGWVHSPLNFSADELVRRCKGLLEHERDFGKLQSLIAEQKRAKLHLYDSLVKYREAVRRMHEKSFSYKAYKVIYPILEMFFKPFMKILQV</sequence>
<dbReference type="PANTHER" id="PTHR24114:SF2">
    <property type="entry name" value="F-BOX DOMAIN-CONTAINING PROTEIN-RELATED"/>
    <property type="match status" value="1"/>
</dbReference>
<dbReference type="Proteomes" id="UP001210925">
    <property type="component" value="Unassembled WGS sequence"/>
</dbReference>
<dbReference type="InterPro" id="IPR052394">
    <property type="entry name" value="LRR-containing"/>
</dbReference>
<proteinExistence type="predicted"/>
<reference evidence="1" key="1">
    <citation type="submission" date="2020-05" db="EMBL/GenBank/DDBJ databases">
        <title>Phylogenomic resolution of chytrid fungi.</title>
        <authorList>
            <person name="Stajich J.E."/>
            <person name="Amses K."/>
            <person name="Simmons R."/>
            <person name="Seto K."/>
            <person name="Myers J."/>
            <person name="Bonds A."/>
            <person name="Quandt C.A."/>
            <person name="Barry K."/>
            <person name="Liu P."/>
            <person name="Grigoriev I."/>
            <person name="Longcore J.E."/>
            <person name="James T.Y."/>
        </authorList>
    </citation>
    <scope>NUCLEOTIDE SEQUENCE</scope>
    <source>
        <strain evidence="1">PLAUS21</strain>
    </source>
</reference>
<evidence type="ECO:0000313" key="2">
    <source>
        <dbReference type="Proteomes" id="UP001210925"/>
    </source>
</evidence>
<dbReference type="PANTHER" id="PTHR24114">
    <property type="entry name" value="LEUCINE RICH REPEAT FAMILY PROTEIN"/>
    <property type="match status" value="1"/>
</dbReference>
<accession>A0AAD5UCA4</accession>
<comment type="caution">
    <text evidence="1">The sequence shown here is derived from an EMBL/GenBank/DDBJ whole genome shotgun (WGS) entry which is preliminary data.</text>
</comment>
<dbReference type="InterPro" id="IPR001611">
    <property type="entry name" value="Leu-rich_rpt"/>
</dbReference>
<dbReference type="EMBL" id="JADGKB010000087">
    <property type="protein sequence ID" value="KAJ3254365.1"/>
    <property type="molecule type" value="Genomic_DNA"/>
</dbReference>
<dbReference type="SUPFAM" id="SSF52047">
    <property type="entry name" value="RNI-like"/>
    <property type="match status" value="1"/>
</dbReference>
<organism evidence="1 2">
    <name type="scientific">Boothiomyces macroporosus</name>
    <dbReference type="NCBI Taxonomy" id="261099"/>
    <lineage>
        <taxon>Eukaryota</taxon>
        <taxon>Fungi</taxon>
        <taxon>Fungi incertae sedis</taxon>
        <taxon>Chytridiomycota</taxon>
        <taxon>Chytridiomycota incertae sedis</taxon>
        <taxon>Chytridiomycetes</taxon>
        <taxon>Rhizophydiales</taxon>
        <taxon>Terramycetaceae</taxon>
        <taxon>Boothiomyces</taxon>
    </lineage>
</organism>
<keyword evidence="2" id="KW-1185">Reference proteome</keyword>
<dbReference type="Pfam" id="PF13516">
    <property type="entry name" value="LRR_6"/>
    <property type="match status" value="3"/>
</dbReference>